<sequence length="261" mass="29738">MDGNWVLDEIAQHVDVNTLEAISSITIPTYTQTADHSTWVGSGNGKFSISAAYDLINKEDTDLKGWKWFWKLEIPEKLKTFIWLILHNSLPTNQLRARRGIATSDLCPRCNTCSENIKHLFRECNKAKELWSNIPMSHLMRGDLDTPNHVRMSLNLRSDSNIKLNTDGCWYETNGRGGFGGLFRDHKGDWIMGFYGMRYFSSSLEAEIWSIYKGLEIILDRKPTNVTIESDSLTAVNLIMEGNPSHHPQSVLINEAHHIMA</sequence>
<dbReference type="GO" id="GO:0003676">
    <property type="term" value="F:nucleic acid binding"/>
    <property type="evidence" value="ECO:0007669"/>
    <property type="project" value="InterPro"/>
</dbReference>
<organism evidence="2 3">
    <name type="scientific">Rhododendron griersonianum</name>
    <dbReference type="NCBI Taxonomy" id="479676"/>
    <lineage>
        <taxon>Eukaryota</taxon>
        <taxon>Viridiplantae</taxon>
        <taxon>Streptophyta</taxon>
        <taxon>Embryophyta</taxon>
        <taxon>Tracheophyta</taxon>
        <taxon>Spermatophyta</taxon>
        <taxon>Magnoliopsida</taxon>
        <taxon>eudicotyledons</taxon>
        <taxon>Gunneridae</taxon>
        <taxon>Pentapetalae</taxon>
        <taxon>asterids</taxon>
        <taxon>Ericales</taxon>
        <taxon>Ericaceae</taxon>
        <taxon>Ericoideae</taxon>
        <taxon>Rhodoreae</taxon>
        <taxon>Rhododendron</taxon>
    </lineage>
</organism>
<dbReference type="GO" id="GO:0004523">
    <property type="term" value="F:RNA-DNA hybrid ribonuclease activity"/>
    <property type="evidence" value="ECO:0007669"/>
    <property type="project" value="InterPro"/>
</dbReference>
<feature type="domain" description="RNase H type-1" evidence="1">
    <location>
        <begin position="158"/>
        <end position="261"/>
    </location>
</feature>
<dbReference type="SUPFAM" id="SSF53098">
    <property type="entry name" value="Ribonuclease H-like"/>
    <property type="match status" value="1"/>
</dbReference>
<dbReference type="PANTHER" id="PTHR47723">
    <property type="entry name" value="OS05G0353850 PROTEIN"/>
    <property type="match status" value="1"/>
</dbReference>
<proteinExistence type="predicted"/>
<dbReference type="InterPro" id="IPR053151">
    <property type="entry name" value="RNase_H-like"/>
</dbReference>
<evidence type="ECO:0000313" key="2">
    <source>
        <dbReference type="EMBL" id="KAG5517020.1"/>
    </source>
</evidence>
<dbReference type="PANTHER" id="PTHR47723:SF19">
    <property type="entry name" value="POLYNUCLEOTIDYL TRANSFERASE, RIBONUCLEASE H-LIKE SUPERFAMILY PROTEIN"/>
    <property type="match status" value="1"/>
</dbReference>
<gene>
    <name evidence="2" type="ORF">RHGRI_037686</name>
</gene>
<keyword evidence="3" id="KW-1185">Reference proteome</keyword>
<comment type="caution">
    <text evidence="2">The sequence shown here is derived from an EMBL/GenBank/DDBJ whole genome shotgun (WGS) entry which is preliminary data.</text>
</comment>
<dbReference type="CDD" id="cd06222">
    <property type="entry name" value="RNase_H_like"/>
    <property type="match status" value="1"/>
</dbReference>
<dbReference type="Proteomes" id="UP000823749">
    <property type="component" value="Chromosome 13"/>
</dbReference>
<dbReference type="InterPro" id="IPR036397">
    <property type="entry name" value="RNaseH_sf"/>
</dbReference>
<dbReference type="InterPro" id="IPR026960">
    <property type="entry name" value="RVT-Znf"/>
</dbReference>
<accession>A0AAV6HSP8</accession>
<dbReference type="InterPro" id="IPR002156">
    <property type="entry name" value="RNaseH_domain"/>
</dbReference>
<name>A0AAV6HSP8_9ERIC</name>
<reference evidence="2 3" key="1">
    <citation type="submission" date="2020-08" db="EMBL/GenBank/DDBJ databases">
        <title>Plant Genome Project.</title>
        <authorList>
            <person name="Zhang R.-G."/>
        </authorList>
    </citation>
    <scope>NUCLEOTIDE SEQUENCE [LARGE SCALE GENOMIC DNA]</scope>
    <source>
        <strain evidence="2">WSP0</strain>
        <tissue evidence="2">Leaf</tissue>
    </source>
</reference>
<protein>
    <recommendedName>
        <fullName evidence="1">RNase H type-1 domain-containing protein</fullName>
    </recommendedName>
</protein>
<dbReference type="Gene3D" id="3.30.420.10">
    <property type="entry name" value="Ribonuclease H-like superfamily/Ribonuclease H"/>
    <property type="match status" value="1"/>
</dbReference>
<dbReference type="EMBL" id="JACTNZ010000013">
    <property type="protein sequence ID" value="KAG5517020.1"/>
    <property type="molecule type" value="Genomic_DNA"/>
</dbReference>
<dbReference type="Pfam" id="PF13966">
    <property type="entry name" value="zf-RVT"/>
    <property type="match status" value="1"/>
</dbReference>
<dbReference type="InterPro" id="IPR044730">
    <property type="entry name" value="RNase_H-like_dom_plant"/>
</dbReference>
<dbReference type="InterPro" id="IPR012337">
    <property type="entry name" value="RNaseH-like_sf"/>
</dbReference>
<evidence type="ECO:0000259" key="1">
    <source>
        <dbReference type="PROSITE" id="PS50879"/>
    </source>
</evidence>
<dbReference type="PROSITE" id="PS50879">
    <property type="entry name" value="RNASE_H_1"/>
    <property type="match status" value="1"/>
</dbReference>
<dbReference type="AlphaFoldDB" id="A0AAV6HSP8"/>
<evidence type="ECO:0000313" key="3">
    <source>
        <dbReference type="Proteomes" id="UP000823749"/>
    </source>
</evidence>
<dbReference type="Pfam" id="PF13456">
    <property type="entry name" value="RVT_3"/>
    <property type="match status" value="1"/>
</dbReference>